<evidence type="ECO:0000313" key="2">
    <source>
        <dbReference type="EMBL" id="CAC5380049.1"/>
    </source>
</evidence>
<dbReference type="EMBL" id="CACVKT020002820">
    <property type="protein sequence ID" value="CAC5380049.1"/>
    <property type="molecule type" value="Genomic_DNA"/>
</dbReference>
<keyword evidence="3" id="KW-1185">Reference proteome</keyword>
<proteinExistence type="predicted"/>
<evidence type="ECO:0000259" key="1">
    <source>
        <dbReference type="Pfam" id="PF01656"/>
    </source>
</evidence>
<dbReference type="PANTHER" id="PTHR13696:SF99">
    <property type="entry name" value="COBYRINIC ACID AC-DIAMIDE SYNTHASE"/>
    <property type="match status" value="1"/>
</dbReference>
<dbReference type="InterPro" id="IPR027417">
    <property type="entry name" value="P-loop_NTPase"/>
</dbReference>
<dbReference type="InterPro" id="IPR050678">
    <property type="entry name" value="DNA_Partitioning_ATPase"/>
</dbReference>
<dbReference type="Gene3D" id="3.40.50.300">
    <property type="entry name" value="P-loop containing nucleotide triphosphate hydrolases"/>
    <property type="match status" value="1"/>
</dbReference>
<dbReference type="PANTHER" id="PTHR13696">
    <property type="entry name" value="P-LOOP CONTAINING NUCLEOSIDE TRIPHOSPHATE HYDROLASE"/>
    <property type="match status" value="1"/>
</dbReference>
<sequence>MNPPNLMASFVVWNNKGGAGKTTLTFHLSTEYAIRNSKVKVVVFDMCPQANISSAFLSNKDEKDGGLRGDDVVREIPSEKVACADIDGEVKTYDRNVSGYLMAQLDRTRIEYEKFLVQPARRATPNIFIPENVHLLCGDQYLEVIAKGLENERHIVRPDYPNGQWKKITSYMKKFRDGLVQNDPNNKYVFFIDTNPSFSIYTELAITAGTRLIVPIMSDDFSLPAVKSIFYLLYGVQVDNKRDDRYSIWKVYEFWSRAKSENLKVPEINLVINNKIIPYANRSATAVSAKQQEIQTYLDRVSGERPDIFAKNTGNTAEPMDTSDTSMHSNVSIYELKDFHSMAVTSLHLGCPLSRLPKTIKMEGFNIPNPVQYRDIYLPSLLTIVEKLERLTS</sequence>
<dbReference type="AlphaFoldDB" id="A0A6J8BBP3"/>
<feature type="domain" description="CobQ/CobB/MinD/ParA nucleotide binding" evidence="1">
    <location>
        <begin position="11"/>
        <end position="137"/>
    </location>
</feature>
<accession>A0A6J8BBP3</accession>
<gene>
    <name evidence="2" type="ORF">MCOR_16042</name>
</gene>
<dbReference type="CDD" id="cd02042">
    <property type="entry name" value="ParAB_family"/>
    <property type="match status" value="1"/>
</dbReference>
<organism evidence="2 3">
    <name type="scientific">Mytilus coruscus</name>
    <name type="common">Sea mussel</name>
    <dbReference type="NCBI Taxonomy" id="42192"/>
    <lineage>
        <taxon>Eukaryota</taxon>
        <taxon>Metazoa</taxon>
        <taxon>Spiralia</taxon>
        <taxon>Lophotrochozoa</taxon>
        <taxon>Mollusca</taxon>
        <taxon>Bivalvia</taxon>
        <taxon>Autobranchia</taxon>
        <taxon>Pteriomorphia</taxon>
        <taxon>Mytilida</taxon>
        <taxon>Mytiloidea</taxon>
        <taxon>Mytilidae</taxon>
        <taxon>Mytilinae</taxon>
        <taxon>Mytilus</taxon>
    </lineage>
</organism>
<name>A0A6J8BBP3_MYTCO</name>
<dbReference type="Proteomes" id="UP000507470">
    <property type="component" value="Unassembled WGS sequence"/>
</dbReference>
<reference evidence="2 3" key="1">
    <citation type="submission" date="2020-06" db="EMBL/GenBank/DDBJ databases">
        <authorList>
            <person name="Li R."/>
            <person name="Bekaert M."/>
        </authorList>
    </citation>
    <scope>NUCLEOTIDE SEQUENCE [LARGE SCALE GENOMIC DNA]</scope>
    <source>
        <strain evidence="3">wild</strain>
    </source>
</reference>
<evidence type="ECO:0000313" key="3">
    <source>
        <dbReference type="Proteomes" id="UP000507470"/>
    </source>
</evidence>
<dbReference type="Pfam" id="PF01656">
    <property type="entry name" value="CbiA"/>
    <property type="match status" value="1"/>
</dbReference>
<dbReference type="SUPFAM" id="SSF52540">
    <property type="entry name" value="P-loop containing nucleoside triphosphate hydrolases"/>
    <property type="match status" value="1"/>
</dbReference>
<dbReference type="OrthoDB" id="1902922at2759"/>
<dbReference type="InterPro" id="IPR002586">
    <property type="entry name" value="CobQ/CobB/MinD/ParA_Nub-bd_dom"/>
</dbReference>
<protein>
    <recommendedName>
        <fullName evidence="1">CobQ/CobB/MinD/ParA nucleotide binding domain-containing protein</fullName>
    </recommendedName>
</protein>